<feature type="domain" description="Formimidoylglutamate deiminase N-terminal" evidence="6">
    <location>
        <begin position="4"/>
        <end position="42"/>
    </location>
</feature>
<dbReference type="InterPro" id="IPR006680">
    <property type="entry name" value="Amidohydro-rel"/>
</dbReference>
<evidence type="ECO:0000259" key="6">
    <source>
        <dbReference type="Pfam" id="PF22429"/>
    </source>
</evidence>
<dbReference type="InterPro" id="IPR032466">
    <property type="entry name" value="Metal_Hydrolase"/>
</dbReference>
<comment type="caution">
    <text evidence="7">The sequence shown here is derived from an EMBL/GenBank/DDBJ whole genome shotgun (WGS) entry which is preliminary data.</text>
</comment>
<dbReference type="EMBL" id="JASJEV010000007">
    <property type="protein sequence ID" value="MDJ1159074.1"/>
    <property type="molecule type" value="Genomic_DNA"/>
</dbReference>
<name>A0ABT7AI61_9HYPH</name>
<dbReference type="SUPFAM" id="SSF51556">
    <property type="entry name" value="Metallo-dependent hydrolases"/>
    <property type="match status" value="1"/>
</dbReference>
<organism evidence="7 8">
    <name type="scientific">Chelatococcus albus</name>
    <dbReference type="NCBI Taxonomy" id="3047466"/>
    <lineage>
        <taxon>Bacteria</taxon>
        <taxon>Pseudomonadati</taxon>
        <taxon>Pseudomonadota</taxon>
        <taxon>Alphaproteobacteria</taxon>
        <taxon>Hyphomicrobiales</taxon>
        <taxon>Chelatococcaceae</taxon>
        <taxon>Chelatococcus</taxon>
    </lineage>
</organism>
<evidence type="ECO:0000313" key="8">
    <source>
        <dbReference type="Proteomes" id="UP001321492"/>
    </source>
</evidence>
<accession>A0ABT7AI61</accession>
<feature type="domain" description="Amidohydrolase-related" evidence="5">
    <location>
        <begin position="46"/>
        <end position="427"/>
    </location>
</feature>
<dbReference type="Pfam" id="PF22429">
    <property type="entry name" value="HutF_N"/>
    <property type="match status" value="1"/>
</dbReference>
<keyword evidence="3 7" id="KW-0378">Hydrolase</keyword>
<dbReference type="RefSeq" id="WP_283741061.1">
    <property type="nucleotide sequence ID" value="NZ_JASJEV010000007.1"/>
</dbReference>
<dbReference type="EC" id="3.5.3.13" evidence="7"/>
<dbReference type="PANTHER" id="PTHR11271:SF48">
    <property type="entry name" value="AMIDOHYDROLASE-RELATED DOMAIN-CONTAINING PROTEIN"/>
    <property type="match status" value="1"/>
</dbReference>
<dbReference type="InterPro" id="IPR011059">
    <property type="entry name" value="Metal-dep_hydrolase_composite"/>
</dbReference>
<dbReference type="SUPFAM" id="SSF51338">
    <property type="entry name" value="Composite domain of metallo-dependent hydrolases"/>
    <property type="match status" value="1"/>
</dbReference>
<dbReference type="Proteomes" id="UP001321492">
    <property type="component" value="Unassembled WGS sequence"/>
</dbReference>
<dbReference type="PANTHER" id="PTHR11271">
    <property type="entry name" value="GUANINE DEAMINASE"/>
    <property type="match status" value="1"/>
</dbReference>
<dbReference type="Gene3D" id="3.20.20.140">
    <property type="entry name" value="Metal-dependent hydrolases"/>
    <property type="match status" value="1"/>
</dbReference>
<evidence type="ECO:0000256" key="3">
    <source>
        <dbReference type="ARBA" id="ARBA00022801"/>
    </source>
</evidence>
<dbReference type="NCBIfam" id="NF006684">
    <property type="entry name" value="PRK09229.1-5"/>
    <property type="match status" value="1"/>
</dbReference>
<comment type="cofactor">
    <cofactor evidence="1">
        <name>Zn(2+)</name>
        <dbReference type="ChEBI" id="CHEBI:29105"/>
    </cofactor>
</comment>
<keyword evidence="4" id="KW-0862">Zinc</keyword>
<reference evidence="7 8" key="1">
    <citation type="submission" date="2023-05" db="EMBL/GenBank/DDBJ databases">
        <title>Chelatococcus sp. nov., a moderately thermophilic bacterium isolated from hot spring microbial mat.</title>
        <authorList>
            <person name="Hu C.-J."/>
            <person name="Li W.-J."/>
        </authorList>
    </citation>
    <scope>NUCLEOTIDE SEQUENCE [LARGE SCALE GENOMIC DNA]</scope>
    <source>
        <strain evidence="7 8">SYSU G07232</strain>
    </source>
</reference>
<keyword evidence="8" id="KW-1185">Reference proteome</keyword>
<sequence length="453" mass="48212">MRKLFFDHALLASGWAQDVGLDVEAGVIRAVAPGASREGRERIPGIALPGLPNLHSHTFQRGMAGLAETRGPAGDSFWTWRQVMYRFLGALTPEDVEAIAAQAFVEMLEGGFTAVAEFHYLHHDRDGTPYADLAELSARIAAAAGETGIGLTLLPSFYAYGGLGGAAPSQGQRRFLNDPDRFLALVEGARKAVAHLPDAVVGIAPHSLRAVTPETLGAVVAAVPQGPVHIHAAEQVKEVEDCVGWSGRRPVEWLLANAGVDRRWCLIHATHMTQEETRGLAASGAVAGLCPLTEASLGDGIFEGVAFVAAGGRYGVGSDSNIEIVAPGELKQLEYSQRLKHRARNVLAGREGESTGRRLYETACAGGAQALGRRIGALAAGHRADLVVLDHAHVDLASVDGDRWLDSYIFVAGRGVVDRVLVGGEEVVTRGRHRFRDSIAARYARTVERLASA</sequence>
<keyword evidence="2" id="KW-0479">Metal-binding</keyword>
<evidence type="ECO:0000256" key="2">
    <source>
        <dbReference type="ARBA" id="ARBA00022723"/>
    </source>
</evidence>
<gene>
    <name evidence="7" type="ORF">QNA08_12585</name>
</gene>
<protein>
    <submittedName>
        <fullName evidence="7">Formimidoylglutamate deiminase</fullName>
        <ecNumber evidence="7">3.5.3.13</ecNumber>
    </submittedName>
</protein>
<dbReference type="InterPro" id="IPR010252">
    <property type="entry name" value="HutF"/>
</dbReference>
<dbReference type="NCBIfam" id="TIGR02022">
    <property type="entry name" value="hutF"/>
    <property type="match status" value="1"/>
</dbReference>
<dbReference type="GO" id="GO:0050416">
    <property type="term" value="F:formimidoylglutamate deiminase activity"/>
    <property type="evidence" value="ECO:0007669"/>
    <property type="project" value="UniProtKB-EC"/>
</dbReference>
<evidence type="ECO:0000313" key="7">
    <source>
        <dbReference type="EMBL" id="MDJ1159074.1"/>
    </source>
</evidence>
<dbReference type="Gene3D" id="2.30.40.10">
    <property type="entry name" value="Urease, subunit C, domain 1"/>
    <property type="match status" value="1"/>
</dbReference>
<evidence type="ECO:0000256" key="4">
    <source>
        <dbReference type="ARBA" id="ARBA00022833"/>
    </source>
</evidence>
<dbReference type="NCBIfam" id="NF006683">
    <property type="entry name" value="PRK09229.1-4"/>
    <property type="match status" value="1"/>
</dbReference>
<dbReference type="InterPro" id="IPR055156">
    <property type="entry name" value="HutF-like_N"/>
</dbReference>
<proteinExistence type="predicted"/>
<dbReference type="InterPro" id="IPR051607">
    <property type="entry name" value="Metallo-dep_hydrolases"/>
</dbReference>
<dbReference type="Pfam" id="PF01979">
    <property type="entry name" value="Amidohydro_1"/>
    <property type="match status" value="1"/>
</dbReference>
<evidence type="ECO:0000259" key="5">
    <source>
        <dbReference type="Pfam" id="PF01979"/>
    </source>
</evidence>
<evidence type="ECO:0000256" key="1">
    <source>
        <dbReference type="ARBA" id="ARBA00001947"/>
    </source>
</evidence>
<dbReference type="NCBIfam" id="NF006681">
    <property type="entry name" value="PRK09229.1-2"/>
    <property type="match status" value="1"/>
</dbReference>